<dbReference type="RefSeq" id="XP_007901427.1">
    <property type="nucleotide sequence ID" value="XM_007903236.2"/>
</dbReference>
<dbReference type="OrthoDB" id="8828063at2759"/>
<reference evidence="4" key="4">
    <citation type="journal article" date="2014" name="Nature">
        <title>Elephant shark genome provides unique insights into gnathostome evolution.</title>
        <authorList>
            <consortium name="International Elephant Shark Genome Sequencing Consortium"/>
            <person name="Venkatesh B."/>
            <person name="Lee A.P."/>
            <person name="Ravi V."/>
            <person name="Maurya A.K."/>
            <person name="Lian M.M."/>
            <person name="Swann J.B."/>
            <person name="Ohta Y."/>
            <person name="Flajnik M.F."/>
            <person name="Sutoh Y."/>
            <person name="Kasahara M."/>
            <person name="Hoon S."/>
            <person name="Gangu V."/>
            <person name="Roy S.W."/>
            <person name="Irimia M."/>
            <person name="Korzh V."/>
            <person name="Kondrychyn I."/>
            <person name="Lim Z.W."/>
            <person name="Tay B.H."/>
            <person name="Tohari S."/>
            <person name="Kong K.W."/>
            <person name="Ho S."/>
            <person name="Lorente-Galdos B."/>
            <person name="Quilez J."/>
            <person name="Marques-Bonet T."/>
            <person name="Raney B.J."/>
            <person name="Ingham P.W."/>
            <person name="Tay A."/>
            <person name="Hillier L.W."/>
            <person name="Minx P."/>
            <person name="Boehm T."/>
            <person name="Wilson R.K."/>
            <person name="Brenner S."/>
            <person name="Warren W.C."/>
        </authorList>
    </citation>
    <scope>NUCLEOTIDE SEQUENCE [LARGE SCALE GENOMIC DNA]</scope>
</reference>
<gene>
    <name evidence="3" type="primary">rbis</name>
</gene>
<dbReference type="RefSeq" id="XP_042201774.1">
    <property type="nucleotide sequence ID" value="XM_042345840.1"/>
</dbReference>
<dbReference type="GeneID" id="103184965"/>
<organism evidence="1">
    <name type="scientific">Callorhinchus milii</name>
    <name type="common">Ghost shark</name>
    <dbReference type="NCBI Taxonomy" id="7868"/>
    <lineage>
        <taxon>Eukaryota</taxon>
        <taxon>Metazoa</taxon>
        <taxon>Chordata</taxon>
        <taxon>Craniata</taxon>
        <taxon>Vertebrata</taxon>
        <taxon>Chondrichthyes</taxon>
        <taxon>Holocephali</taxon>
        <taxon>Chimaeriformes</taxon>
        <taxon>Callorhinchidae</taxon>
        <taxon>Callorhinchus</taxon>
    </lineage>
</organism>
<dbReference type="InterPro" id="IPR031389">
    <property type="entry name" value="RBIS"/>
</dbReference>
<dbReference type="GO" id="GO:0042254">
    <property type="term" value="P:ribosome biogenesis"/>
    <property type="evidence" value="ECO:0007669"/>
    <property type="project" value="InterPro"/>
</dbReference>
<dbReference type="GO" id="GO:0005730">
    <property type="term" value="C:nucleolus"/>
    <property type="evidence" value="ECO:0007669"/>
    <property type="project" value="TreeGrafter"/>
</dbReference>
<evidence type="ECO:0000313" key="1">
    <source>
        <dbReference type="EMBL" id="AFK10732.1"/>
    </source>
</evidence>
<reference evidence="4" key="1">
    <citation type="journal article" date="2006" name="Science">
        <title>Ancient noncoding elements conserved in the human genome.</title>
        <authorList>
            <person name="Venkatesh B."/>
            <person name="Kirkness E.F."/>
            <person name="Loh Y.H."/>
            <person name="Halpern A.L."/>
            <person name="Lee A.P."/>
            <person name="Johnson J."/>
            <person name="Dandona N."/>
            <person name="Viswanathan L.D."/>
            <person name="Tay A."/>
            <person name="Venter J.C."/>
            <person name="Strausberg R.L."/>
            <person name="Brenner S."/>
        </authorList>
    </citation>
    <scope>NUCLEOTIDE SEQUENCE [LARGE SCALE GENOMIC DNA]</scope>
</reference>
<dbReference type="OMA" id="NVFHIAK"/>
<dbReference type="RefSeq" id="NP_001279286.1">
    <property type="nucleotide sequence ID" value="NM_001292357.1"/>
</dbReference>
<proteinExistence type="evidence at transcript level"/>
<dbReference type="AlphaFoldDB" id="K4FXX8"/>
<dbReference type="Proteomes" id="UP000314986">
    <property type="component" value="Unassembled WGS sequence"/>
</dbReference>
<reference evidence="4" key="2">
    <citation type="journal article" date="2007" name="PLoS Biol.">
        <title>Survey sequencing and comparative analysis of the elephant shark (Callorhinchus milii) genome.</title>
        <authorList>
            <person name="Venkatesh B."/>
            <person name="Kirkness E.F."/>
            <person name="Loh Y.H."/>
            <person name="Halpern A.L."/>
            <person name="Lee A.P."/>
            <person name="Johnson J."/>
            <person name="Dandona N."/>
            <person name="Viswanathan L.D."/>
            <person name="Tay A."/>
            <person name="Venter J.C."/>
            <person name="Strausberg R.L."/>
            <person name="Brenner S."/>
        </authorList>
    </citation>
    <scope>NUCLEOTIDE SEQUENCE [LARGE SCALE GENOMIC DNA]</scope>
</reference>
<evidence type="ECO:0000313" key="3">
    <source>
        <dbReference type="Ensembl" id="ENSCMIP00000022362.1"/>
    </source>
</evidence>
<reference evidence="3" key="5">
    <citation type="submission" date="2025-05" db="UniProtKB">
        <authorList>
            <consortium name="Ensembl"/>
        </authorList>
    </citation>
    <scope>IDENTIFICATION</scope>
</reference>
<dbReference type="PANTHER" id="PTHR35544">
    <property type="entry name" value="RIBOSOMAL BIOGENESIS FACTOR"/>
    <property type="match status" value="1"/>
</dbReference>
<dbReference type="PANTHER" id="PTHR35544:SF4">
    <property type="entry name" value="RIBOSOMAL BIOGENESIS FACTOR"/>
    <property type="match status" value="1"/>
</dbReference>
<dbReference type="RefSeq" id="XP_007901428.1">
    <property type="nucleotide sequence ID" value="XM_007903237.2"/>
</dbReference>
<reference evidence="1" key="3">
    <citation type="journal article" date="2012" name="PLoS ONE">
        <title>Sequencing and Analysis of Full-Length cDNAs, 5'-ESTs and 3'-ESTs from a Cartilaginous Fish, the Elephant Shark (Callorhinchus milii).</title>
        <authorList>
            <person name="Tan Y.Y."/>
            <person name="Kodzius R."/>
            <person name="Tay B.H."/>
            <person name="Tay A."/>
            <person name="Brenner S."/>
            <person name="Venkatesh B."/>
        </authorList>
    </citation>
    <scope>NUCLEOTIDE SEQUENCE</scope>
    <source>
        <tissue evidence="1">Gills</tissue>
        <tissue evidence="2">Testis</tissue>
    </source>
</reference>
<dbReference type="Ensembl" id="ENSCMIT00000022749.1">
    <property type="protein sequence ID" value="ENSCMIP00000022362.1"/>
    <property type="gene ID" value="ENSCMIG00000010099.1"/>
</dbReference>
<dbReference type="GeneTree" id="ENSGT00390000015564"/>
<dbReference type="EMBL" id="JX212392">
    <property type="protein sequence ID" value="AFM90706.1"/>
    <property type="molecule type" value="mRNA"/>
</dbReference>
<keyword evidence="4" id="KW-1185">Reference proteome</keyword>
<evidence type="ECO:0000313" key="4">
    <source>
        <dbReference type="Proteomes" id="UP000314986"/>
    </source>
</evidence>
<protein>
    <submittedName>
        <fullName evidence="3">Ribosomal biosis factor</fullName>
    </submittedName>
    <submittedName>
        <fullName evidence="1">Uncharacterized protein C8orf59-like protein</fullName>
    </submittedName>
</protein>
<accession>K4FXX8</accession>
<dbReference type="CTD" id="401466"/>
<name>K4FXX8_CALMI</name>
<dbReference type="RefSeq" id="XP_042201768.1">
    <property type="nucleotide sequence ID" value="XM_042345834.1"/>
</dbReference>
<dbReference type="RefSeq" id="XP_007901425.1">
    <property type="nucleotide sequence ID" value="XM_007903234.2"/>
</dbReference>
<sequence length="100" mass="11008">MARNKSKAQKQNDVFKVANNKAISKAKGKAKPVTTNLKKVNIVNREKVAKINKAFTEVQKEVKNLSKDIPKVSKKAVQIAKPPPAEPLNVDAAVQMFSQL</sequence>
<dbReference type="KEGG" id="cmk:103184965"/>
<dbReference type="EMBL" id="JX052504">
    <property type="protein sequence ID" value="AFK10732.1"/>
    <property type="molecule type" value="mRNA"/>
</dbReference>
<dbReference type="Pfam" id="PF15679">
    <property type="entry name" value="DUF4665"/>
    <property type="match status" value="1"/>
</dbReference>
<dbReference type="RefSeq" id="XP_042201790.1">
    <property type="nucleotide sequence ID" value="XM_042345856.1"/>
</dbReference>
<dbReference type="STRING" id="7868.ENSCMIP00000022362"/>
<evidence type="ECO:0000313" key="2">
    <source>
        <dbReference type="EMBL" id="AFM90706.1"/>
    </source>
</evidence>